<protein>
    <submittedName>
        <fullName evidence="6">ShlB/FhaC/HecB family hemolysin secretion/activation protein</fullName>
    </submittedName>
</protein>
<feature type="non-terminal residue" evidence="6">
    <location>
        <position position="178"/>
    </location>
</feature>
<dbReference type="Gene3D" id="3.10.20.310">
    <property type="entry name" value="membrane protein fhac"/>
    <property type="match status" value="1"/>
</dbReference>
<name>A0A736R914_SALHO</name>
<dbReference type="InterPro" id="IPR013686">
    <property type="entry name" value="Polypept-transport_assoc_ShlB"/>
</dbReference>
<feature type="chain" id="PRO_5028248036" evidence="4">
    <location>
        <begin position="30"/>
        <end position="178"/>
    </location>
</feature>
<comment type="subcellular location">
    <subcellularLocation>
        <location evidence="1">Membrane</location>
    </subcellularLocation>
</comment>
<dbReference type="PANTHER" id="PTHR34597">
    <property type="entry name" value="SLR1661 PROTEIN"/>
    <property type="match status" value="1"/>
</dbReference>
<dbReference type="PROSITE" id="PS51779">
    <property type="entry name" value="POTRA"/>
    <property type="match status" value="1"/>
</dbReference>
<evidence type="ECO:0000256" key="4">
    <source>
        <dbReference type="SAM" id="SignalP"/>
    </source>
</evidence>
<dbReference type="GO" id="GO:0046819">
    <property type="term" value="P:protein secretion by the type V secretion system"/>
    <property type="evidence" value="ECO:0007669"/>
    <property type="project" value="TreeGrafter"/>
</dbReference>
<dbReference type="GO" id="GO:0098046">
    <property type="term" value="C:type V protein secretion system complex"/>
    <property type="evidence" value="ECO:0007669"/>
    <property type="project" value="TreeGrafter"/>
</dbReference>
<evidence type="ECO:0000256" key="1">
    <source>
        <dbReference type="ARBA" id="ARBA00004370"/>
    </source>
</evidence>
<comment type="caution">
    <text evidence="6">The sequence shown here is derived from an EMBL/GenBank/DDBJ whole genome shotgun (WGS) entry which is preliminary data.</text>
</comment>
<feature type="region of interest" description="Disordered" evidence="3">
    <location>
        <begin position="34"/>
        <end position="59"/>
    </location>
</feature>
<keyword evidence="4" id="KW-0732">Signal</keyword>
<dbReference type="AlphaFoldDB" id="A0A736R914"/>
<feature type="compositionally biased region" description="Low complexity" evidence="3">
    <location>
        <begin position="38"/>
        <end position="51"/>
    </location>
</feature>
<sequence>MEKCQGALLHRALTLLFKGVLFISASADAAPAKTDPLAQEAARQFQQQEQQQKARDDALTPQAPDIRLSEKASSPSHLIFPKEKPCFAINQVTLTGQETLPRWVPFTRLANQAVGHCVGVKGINLLMSTLQNRLINHGWVTTRVLAPQQDLSSGELQLRIVPGTVREVRLTPSSSSRV</sequence>
<dbReference type="GO" id="GO:0008320">
    <property type="term" value="F:protein transmembrane transporter activity"/>
    <property type="evidence" value="ECO:0007669"/>
    <property type="project" value="TreeGrafter"/>
</dbReference>
<dbReference type="InterPro" id="IPR051544">
    <property type="entry name" value="TPS_OM_transporter"/>
</dbReference>
<reference evidence="6" key="2">
    <citation type="submission" date="2018-07" db="EMBL/GenBank/DDBJ databases">
        <authorList>
            <consortium name="NCBI Pathogen Detection Project"/>
        </authorList>
    </citation>
    <scope>NUCLEOTIDE SEQUENCE</scope>
    <source>
        <strain evidence="6">2584-68</strain>
    </source>
</reference>
<proteinExistence type="predicted"/>
<evidence type="ECO:0000313" key="6">
    <source>
        <dbReference type="EMBL" id="HAE7768170.1"/>
    </source>
</evidence>
<dbReference type="PANTHER" id="PTHR34597:SF3">
    <property type="entry name" value="OUTER MEMBRANE TRANSPORTER CDIB"/>
    <property type="match status" value="1"/>
</dbReference>
<dbReference type="GO" id="GO:0016020">
    <property type="term" value="C:membrane"/>
    <property type="evidence" value="ECO:0007669"/>
    <property type="project" value="UniProtKB-SubCell"/>
</dbReference>
<gene>
    <name evidence="6" type="ORF">GNB58_005374</name>
</gene>
<feature type="domain" description="POTRA" evidence="5">
    <location>
        <begin position="87"/>
        <end position="163"/>
    </location>
</feature>
<dbReference type="EMBL" id="DAATAH010000244">
    <property type="protein sequence ID" value="HAE7768170.1"/>
    <property type="molecule type" value="Genomic_DNA"/>
</dbReference>
<feature type="signal peptide" evidence="4">
    <location>
        <begin position="1"/>
        <end position="29"/>
    </location>
</feature>
<evidence type="ECO:0000259" key="5">
    <source>
        <dbReference type="PROSITE" id="PS51779"/>
    </source>
</evidence>
<dbReference type="InterPro" id="IPR034746">
    <property type="entry name" value="POTRA"/>
</dbReference>
<accession>A0A736R914</accession>
<organism evidence="6">
    <name type="scientific">Salmonella enterica subsp. houtenae serovar 45:g,z51:-</name>
    <dbReference type="NCBI Taxonomy" id="1967611"/>
    <lineage>
        <taxon>Bacteria</taxon>
        <taxon>Pseudomonadati</taxon>
        <taxon>Pseudomonadota</taxon>
        <taxon>Gammaproteobacteria</taxon>
        <taxon>Enterobacterales</taxon>
        <taxon>Enterobacteriaceae</taxon>
        <taxon>Salmonella</taxon>
    </lineage>
</organism>
<evidence type="ECO:0000256" key="3">
    <source>
        <dbReference type="SAM" id="MobiDB-lite"/>
    </source>
</evidence>
<dbReference type="FunFam" id="3.10.20.310:FF:000018">
    <property type="entry name" value="ShlB/FhaC/HecB family hemolysin secretion/activation protein"/>
    <property type="match status" value="1"/>
</dbReference>
<evidence type="ECO:0000256" key="2">
    <source>
        <dbReference type="ARBA" id="ARBA00023136"/>
    </source>
</evidence>
<reference evidence="6" key="1">
    <citation type="journal article" date="2018" name="Genome Biol.">
        <title>SKESA: strategic k-mer extension for scrupulous assemblies.</title>
        <authorList>
            <person name="Souvorov A."/>
            <person name="Agarwala R."/>
            <person name="Lipman D.J."/>
        </authorList>
    </citation>
    <scope>NUCLEOTIDE SEQUENCE</scope>
    <source>
        <strain evidence="6">2584-68</strain>
    </source>
</reference>
<keyword evidence="2" id="KW-0472">Membrane</keyword>
<dbReference type="Pfam" id="PF08479">
    <property type="entry name" value="POTRA_2"/>
    <property type="match status" value="1"/>
</dbReference>